<gene>
    <name evidence="2" type="ORF">TBC1_12445</name>
</gene>
<feature type="transmembrane region" description="Helical" evidence="1">
    <location>
        <begin position="228"/>
        <end position="245"/>
    </location>
</feature>
<feature type="transmembrane region" description="Helical" evidence="1">
    <location>
        <begin position="121"/>
        <end position="139"/>
    </location>
</feature>
<evidence type="ECO:0000313" key="3">
    <source>
        <dbReference type="Proteomes" id="UP000053091"/>
    </source>
</evidence>
<dbReference type="OrthoDB" id="9793746at2"/>
<feature type="transmembrane region" description="Helical" evidence="1">
    <location>
        <begin position="280"/>
        <end position="299"/>
    </location>
</feature>
<feature type="transmembrane region" description="Helical" evidence="1">
    <location>
        <begin position="197"/>
        <end position="216"/>
    </location>
</feature>
<dbReference type="STRING" id="1678841.TBC1_12445"/>
<dbReference type="Proteomes" id="UP000053091">
    <property type="component" value="Unassembled WGS sequence"/>
</dbReference>
<dbReference type="PANTHER" id="PTHR37308:SF1">
    <property type="entry name" value="POLYPRENYL-PHOSPHATE TRANSPORTER"/>
    <property type="match status" value="1"/>
</dbReference>
<proteinExistence type="predicted"/>
<feature type="transmembrane region" description="Helical" evidence="1">
    <location>
        <begin position="67"/>
        <end position="85"/>
    </location>
</feature>
<reference evidence="2" key="1">
    <citation type="journal article" date="2015" name="Genome Announc.">
        <title>Draft Genome Sequence of Bacteroidales Strain TBC1, a Novel Isolate from a Methanogenic Wastewater Treatment System.</title>
        <authorList>
            <person name="Tourlousse D.M."/>
            <person name="Matsuura N."/>
            <person name="Sun L."/>
            <person name="Toyonaga M."/>
            <person name="Kuroda K."/>
            <person name="Ohashi A."/>
            <person name="Cruz R."/>
            <person name="Yamaguchi T."/>
            <person name="Sekiguchi Y."/>
        </authorList>
    </citation>
    <scope>NUCLEOTIDE SEQUENCE [LARGE SCALE GENOMIC DNA]</scope>
    <source>
        <strain evidence="2">TBC1</strain>
    </source>
</reference>
<dbReference type="AlphaFoldDB" id="A0A0S7C100"/>
<name>A0A0S7C100_9BACT</name>
<dbReference type="RefSeq" id="WP_062044254.1">
    <property type="nucleotide sequence ID" value="NZ_DF968183.1"/>
</dbReference>
<protein>
    <submittedName>
        <fullName evidence="2">Uncharacterized membrane protein</fullName>
    </submittedName>
</protein>
<keyword evidence="1" id="KW-0472">Membrane</keyword>
<dbReference type="PANTHER" id="PTHR37308">
    <property type="entry name" value="INTEGRAL MEMBRANE PROTEIN"/>
    <property type="match status" value="1"/>
</dbReference>
<evidence type="ECO:0000313" key="2">
    <source>
        <dbReference type="EMBL" id="GAP44635.1"/>
    </source>
</evidence>
<sequence>MKEHLNLFLKGVAMGTANIIPGVSGGTIALITGIFERLINAIKSFNLKAAKLLLKGRFSEFAKHTDLVFLIVLFAGVGFAILSLARIFEFLFKNYPVYIWSYFFGLILASVYFVGKTVSRWSTAAVISFIAGAGFAISLTFMNPATENSSFIYLIICGVAAVCSMILPGISGSFILILMGNYQLVFIDAINNLRFDILLPVVIGAAFGLLGFSYFLSWIFKKFRDQTIALLTGFILGSLGIIWPWKKTIYMLDAAGEILIKKGEPVVERYLISLPPSLDTSFFTAVAFIIAGIASIWIIEKYAAAKQ</sequence>
<feature type="transmembrane region" description="Helical" evidence="1">
    <location>
        <begin position="97"/>
        <end position="115"/>
    </location>
</feature>
<keyword evidence="3" id="KW-1185">Reference proteome</keyword>
<organism evidence="2">
    <name type="scientific">Lentimicrobium saccharophilum</name>
    <dbReference type="NCBI Taxonomy" id="1678841"/>
    <lineage>
        <taxon>Bacteria</taxon>
        <taxon>Pseudomonadati</taxon>
        <taxon>Bacteroidota</taxon>
        <taxon>Bacteroidia</taxon>
        <taxon>Bacteroidales</taxon>
        <taxon>Lentimicrobiaceae</taxon>
        <taxon>Lentimicrobium</taxon>
    </lineage>
</organism>
<keyword evidence="1" id="KW-1133">Transmembrane helix</keyword>
<dbReference type="PATRIC" id="fig|1678841.3.peg.3156"/>
<feature type="transmembrane region" description="Helical" evidence="1">
    <location>
        <begin position="151"/>
        <end position="177"/>
    </location>
</feature>
<keyword evidence="1" id="KW-0812">Transmembrane</keyword>
<dbReference type="EMBL" id="DF968183">
    <property type="protein sequence ID" value="GAP44635.1"/>
    <property type="molecule type" value="Genomic_DNA"/>
</dbReference>
<dbReference type="Pfam" id="PF04018">
    <property type="entry name" value="VCA0040-like"/>
    <property type="match status" value="1"/>
</dbReference>
<feature type="transmembrane region" description="Helical" evidence="1">
    <location>
        <begin position="12"/>
        <end position="35"/>
    </location>
</feature>
<dbReference type="InterPro" id="IPR007163">
    <property type="entry name" value="VCA0040-like"/>
</dbReference>
<accession>A0A0S7C100</accession>
<evidence type="ECO:0000256" key="1">
    <source>
        <dbReference type="SAM" id="Phobius"/>
    </source>
</evidence>